<feature type="non-terminal residue" evidence="1">
    <location>
        <position position="1"/>
    </location>
</feature>
<dbReference type="Proteomes" id="UP000747399">
    <property type="component" value="Unassembled WGS sequence"/>
</dbReference>
<name>A0A8J4BP71_9CHLO</name>
<protein>
    <submittedName>
        <fullName evidence="1">Uncharacterized protein</fullName>
    </submittedName>
</protein>
<keyword evidence="2" id="KW-1185">Reference proteome</keyword>
<sequence length="244" mass="27351">ISFKYRTIPIVLVLTTKMQLQSLNQLLCKPAGSVQDSRRAFVPIRCSATSSNVNNAVTSIASRPLLLTQPARPVMGQPRLLRGHTTLCQSVANGKLISSTEVPAFIPRDDMMDQLFRWSMMEAGESGQRNFGMPMKIEPVYFEERLWGFNVAIFKEGIKLTDLGVMFDKNAVTKHEWVGRGEDGFPVMEGKTDEVKGKNFEIWKLDSEPVSEDLRSTIRAYCTALVAALNRYYAFGSVFVDDAQ</sequence>
<evidence type="ECO:0000313" key="1">
    <source>
        <dbReference type="EMBL" id="GIL65697.1"/>
    </source>
</evidence>
<gene>
    <name evidence="1" type="ORF">Vafri_19376</name>
</gene>
<organism evidence="1 2">
    <name type="scientific">Volvox africanus</name>
    <dbReference type="NCBI Taxonomy" id="51714"/>
    <lineage>
        <taxon>Eukaryota</taxon>
        <taxon>Viridiplantae</taxon>
        <taxon>Chlorophyta</taxon>
        <taxon>core chlorophytes</taxon>
        <taxon>Chlorophyceae</taxon>
        <taxon>CS clade</taxon>
        <taxon>Chlamydomonadales</taxon>
        <taxon>Volvocaceae</taxon>
        <taxon>Volvox</taxon>
    </lineage>
</organism>
<evidence type="ECO:0000313" key="2">
    <source>
        <dbReference type="Proteomes" id="UP000747399"/>
    </source>
</evidence>
<proteinExistence type="predicted"/>
<accession>A0A8J4BP71</accession>
<reference evidence="1" key="1">
    <citation type="journal article" date="2021" name="Proc. Natl. Acad. Sci. U.S.A.">
        <title>Three genomes in the algal genus Volvox reveal the fate of a haploid sex-determining region after a transition to homothallism.</title>
        <authorList>
            <person name="Yamamoto K."/>
            <person name="Hamaji T."/>
            <person name="Kawai-Toyooka H."/>
            <person name="Matsuzaki R."/>
            <person name="Takahashi F."/>
            <person name="Nishimura Y."/>
            <person name="Kawachi M."/>
            <person name="Noguchi H."/>
            <person name="Minakuchi Y."/>
            <person name="Umen J.G."/>
            <person name="Toyoda A."/>
            <person name="Nozaki H."/>
        </authorList>
    </citation>
    <scope>NUCLEOTIDE SEQUENCE</scope>
    <source>
        <strain evidence="1">NIES-3780</strain>
    </source>
</reference>
<dbReference type="EMBL" id="BNCO01000077">
    <property type="protein sequence ID" value="GIL65697.1"/>
    <property type="molecule type" value="Genomic_DNA"/>
</dbReference>
<comment type="caution">
    <text evidence="1">The sequence shown here is derived from an EMBL/GenBank/DDBJ whole genome shotgun (WGS) entry which is preliminary data.</text>
</comment>
<dbReference type="AlphaFoldDB" id="A0A8J4BP71"/>